<keyword evidence="1" id="KW-0472">Membrane</keyword>
<name>A0ABS4HIX6_9BACI</name>
<organism evidence="2 3">
    <name type="scientific">Virgibacillus litoralis</name>
    <dbReference type="NCBI Taxonomy" id="578221"/>
    <lineage>
        <taxon>Bacteria</taxon>
        <taxon>Bacillati</taxon>
        <taxon>Bacillota</taxon>
        <taxon>Bacilli</taxon>
        <taxon>Bacillales</taxon>
        <taxon>Bacillaceae</taxon>
        <taxon>Virgibacillus</taxon>
    </lineage>
</organism>
<dbReference type="EMBL" id="JAGGKK010000031">
    <property type="protein sequence ID" value="MBP1950813.1"/>
    <property type="molecule type" value="Genomic_DNA"/>
</dbReference>
<gene>
    <name evidence="2" type="ORF">J2Z82_003785</name>
</gene>
<feature type="transmembrane region" description="Helical" evidence="1">
    <location>
        <begin position="73"/>
        <end position="93"/>
    </location>
</feature>
<comment type="caution">
    <text evidence="2">The sequence shown here is derived from an EMBL/GenBank/DDBJ whole genome shotgun (WGS) entry which is preliminary data.</text>
</comment>
<sequence length="287" mass="32716">MKQNRGKWILIIGWILFLFAIGFFCLQMGYIVVHAKFQVEYIDNRLFYIINIFCIICLTLAILLLLRLTKKFKLIGASILVVFIFVNIVMLVASNQEIKNITSVSPDLKHVLSIKENTEIGEAVYYRSYYGFLTRPKERLPYETDGKFKVDWLADDIAAVTYKAADNSIQQYIGTYGDRGSGRSYYYVGAEIHGIWQGKTFEVVSDTEGISVTENGNTELFEWGNIHQFGTLAVILKKNNEAIWTIALNENFEVHSAASEQTVGNISLYKAAMEKNQPITLHYKDSN</sequence>
<keyword evidence="3" id="KW-1185">Reference proteome</keyword>
<feature type="transmembrane region" description="Helical" evidence="1">
    <location>
        <begin position="12"/>
        <end position="33"/>
    </location>
</feature>
<keyword evidence="1" id="KW-1133">Transmembrane helix</keyword>
<reference evidence="2 3" key="1">
    <citation type="submission" date="2021-03" db="EMBL/GenBank/DDBJ databases">
        <title>Genomic Encyclopedia of Type Strains, Phase IV (KMG-IV): sequencing the most valuable type-strain genomes for metagenomic binning, comparative biology and taxonomic classification.</title>
        <authorList>
            <person name="Goeker M."/>
        </authorList>
    </citation>
    <scope>NUCLEOTIDE SEQUENCE [LARGE SCALE GENOMIC DNA]</scope>
    <source>
        <strain evidence="2 3">DSM 21085</strain>
    </source>
</reference>
<keyword evidence="1" id="KW-0812">Transmembrane</keyword>
<evidence type="ECO:0000313" key="3">
    <source>
        <dbReference type="Proteomes" id="UP001519328"/>
    </source>
</evidence>
<proteinExistence type="predicted"/>
<dbReference type="RefSeq" id="WP_209482267.1">
    <property type="nucleotide sequence ID" value="NZ_JAGGKK010000031.1"/>
</dbReference>
<accession>A0ABS4HIX6</accession>
<evidence type="ECO:0000256" key="1">
    <source>
        <dbReference type="SAM" id="Phobius"/>
    </source>
</evidence>
<dbReference type="Proteomes" id="UP001519328">
    <property type="component" value="Unassembled WGS sequence"/>
</dbReference>
<feature type="transmembrane region" description="Helical" evidence="1">
    <location>
        <begin position="45"/>
        <end position="66"/>
    </location>
</feature>
<evidence type="ECO:0000313" key="2">
    <source>
        <dbReference type="EMBL" id="MBP1950813.1"/>
    </source>
</evidence>
<protein>
    <submittedName>
        <fullName evidence="2">Uncharacterized protein</fullName>
    </submittedName>
</protein>